<evidence type="ECO:0000259" key="2">
    <source>
        <dbReference type="Pfam" id="PF06580"/>
    </source>
</evidence>
<dbReference type="AlphaFoldDB" id="A0AAU7BNK8"/>
<sequence>MISKTVPQIILSYIAIYVLIPFLLNKKRKVLFVISSLVLIYFAYTFHTALRCYYLVPKYPEIFSVRPPLIFIERITNVYAFLGNITGLIFPTIILMVLNYYRHQKEILSLKERQKSSELEALKNQLNPHFLFNTLNNLYALSLKKSDKSPEVIERLSDILDYILYKCKDKYVNIEGEIDLLENYIALEKLRYGKRLNIVFNHSVEDNIKIAPLLLLTLTENAFKHGVEEEINVASIKIQLKATKKEIYFNIENTIPVVVSTTNDIVDNRESIGLKNIEKQLQLLYKSNNYVLHISDKNNVFGVILKLISK</sequence>
<reference evidence="3" key="1">
    <citation type="submission" date="2024-05" db="EMBL/GenBank/DDBJ databases">
        <title>Pontimicrobium maritimus sp. nov., isolated form sea water.</title>
        <authorList>
            <person name="Muhammad N."/>
            <person name="Vuong T.Q."/>
            <person name="Han H.L."/>
            <person name="Kim S.-G."/>
        </authorList>
    </citation>
    <scope>NUCLEOTIDE SEQUENCE</scope>
    <source>
        <strain evidence="3">SW4</strain>
    </source>
</reference>
<dbReference type="PANTHER" id="PTHR34220">
    <property type="entry name" value="SENSOR HISTIDINE KINASE YPDA"/>
    <property type="match status" value="1"/>
</dbReference>
<dbReference type="GO" id="GO:0000155">
    <property type="term" value="F:phosphorelay sensor kinase activity"/>
    <property type="evidence" value="ECO:0007669"/>
    <property type="project" value="InterPro"/>
</dbReference>
<dbReference type="InterPro" id="IPR050640">
    <property type="entry name" value="Bact_2-comp_sensor_kinase"/>
</dbReference>
<name>A0AAU7BNK8_9FLAO</name>
<dbReference type="RefSeq" id="WP_347921886.1">
    <property type="nucleotide sequence ID" value="NZ_CP157199.1"/>
</dbReference>
<feature type="transmembrane region" description="Helical" evidence="1">
    <location>
        <begin position="31"/>
        <end position="56"/>
    </location>
</feature>
<evidence type="ECO:0000256" key="1">
    <source>
        <dbReference type="SAM" id="Phobius"/>
    </source>
</evidence>
<keyword evidence="1" id="KW-0472">Membrane</keyword>
<keyword evidence="3" id="KW-0418">Kinase</keyword>
<feature type="domain" description="Signal transduction histidine kinase internal region" evidence="2">
    <location>
        <begin position="117"/>
        <end position="196"/>
    </location>
</feature>
<keyword evidence="3" id="KW-0808">Transferase</keyword>
<keyword evidence="1" id="KW-0812">Transmembrane</keyword>
<dbReference type="GO" id="GO:0016020">
    <property type="term" value="C:membrane"/>
    <property type="evidence" value="ECO:0007669"/>
    <property type="project" value="InterPro"/>
</dbReference>
<protein>
    <submittedName>
        <fullName evidence="3">Sensor histidine kinase</fullName>
    </submittedName>
</protein>
<feature type="transmembrane region" description="Helical" evidence="1">
    <location>
        <begin position="6"/>
        <end position="24"/>
    </location>
</feature>
<dbReference type="EMBL" id="CP157199">
    <property type="protein sequence ID" value="XBG59915.1"/>
    <property type="molecule type" value="Genomic_DNA"/>
</dbReference>
<accession>A0AAU7BNK8</accession>
<dbReference type="Pfam" id="PF06580">
    <property type="entry name" value="His_kinase"/>
    <property type="match status" value="1"/>
</dbReference>
<proteinExistence type="predicted"/>
<organism evidence="3">
    <name type="scientific">Pontimicrobium sp. SW4</name>
    <dbReference type="NCBI Taxonomy" id="3153519"/>
    <lineage>
        <taxon>Bacteria</taxon>
        <taxon>Pseudomonadati</taxon>
        <taxon>Bacteroidota</taxon>
        <taxon>Flavobacteriia</taxon>
        <taxon>Flavobacteriales</taxon>
        <taxon>Flavobacteriaceae</taxon>
        <taxon>Pontimicrobium</taxon>
    </lineage>
</organism>
<evidence type="ECO:0000313" key="3">
    <source>
        <dbReference type="EMBL" id="XBG59915.1"/>
    </source>
</evidence>
<feature type="transmembrane region" description="Helical" evidence="1">
    <location>
        <begin position="76"/>
        <end position="101"/>
    </location>
</feature>
<dbReference type="InterPro" id="IPR010559">
    <property type="entry name" value="Sig_transdc_His_kin_internal"/>
</dbReference>
<keyword evidence="1" id="KW-1133">Transmembrane helix</keyword>
<gene>
    <name evidence="3" type="ORF">ABGB03_08570</name>
</gene>
<dbReference type="PANTHER" id="PTHR34220:SF7">
    <property type="entry name" value="SENSOR HISTIDINE KINASE YPDA"/>
    <property type="match status" value="1"/>
</dbReference>